<protein>
    <recommendedName>
        <fullName evidence="3">Leucine rich repeat containing protein BspA family protein</fullName>
    </recommendedName>
</protein>
<feature type="non-terminal residue" evidence="1">
    <location>
        <position position="1"/>
    </location>
</feature>
<evidence type="ECO:0008006" key="3">
    <source>
        <dbReference type="Google" id="ProtNLM"/>
    </source>
</evidence>
<dbReference type="AlphaFoldDB" id="A0A0A1UG69"/>
<keyword evidence="2" id="KW-1185">Reference proteome</keyword>
<accession>A0A0A1UG69</accession>
<dbReference type="InterPro" id="IPR053139">
    <property type="entry name" value="Surface_bspA-like"/>
</dbReference>
<dbReference type="EMBL" id="KB206373">
    <property type="protein sequence ID" value="ELP92389.1"/>
    <property type="molecule type" value="Genomic_DNA"/>
</dbReference>
<feature type="non-terminal residue" evidence="1">
    <location>
        <position position="335"/>
    </location>
</feature>
<dbReference type="InterPro" id="IPR032675">
    <property type="entry name" value="LRR_dom_sf"/>
</dbReference>
<dbReference type="PANTHER" id="PTHR45661:SF3">
    <property type="entry name" value="IG-LIKE DOMAIN-CONTAINING PROTEIN"/>
    <property type="match status" value="1"/>
</dbReference>
<evidence type="ECO:0000313" key="2">
    <source>
        <dbReference type="Proteomes" id="UP000014680"/>
    </source>
</evidence>
<reference evidence="1 2" key="1">
    <citation type="submission" date="2012-10" db="EMBL/GenBank/DDBJ databases">
        <authorList>
            <person name="Zafar N."/>
            <person name="Inman J."/>
            <person name="Hall N."/>
            <person name="Lorenzi H."/>
            <person name="Caler E."/>
        </authorList>
    </citation>
    <scope>NUCLEOTIDE SEQUENCE [LARGE SCALE GENOMIC DNA]</scope>
    <source>
        <strain evidence="1 2">IP1</strain>
    </source>
</reference>
<organism evidence="1 2">
    <name type="scientific">Entamoeba invadens IP1</name>
    <dbReference type="NCBI Taxonomy" id="370355"/>
    <lineage>
        <taxon>Eukaryota</taxon>
        <taxon>Amoebozoa</taxon>
        <taxon>Evosea</taxon>
        <taxon>Archamoebae</taxon>
        <taxon>Mastigamoebida</taxon>
        <taxon>Entamoebidae</taxon>
        <taxon>Entamoeba</taxon>
    </lineage>
</organism>
<sequence>MTILSSHDLEIISQFLNNFDDYKNLTMVCKKFTMLTNPYSINTINAFNSNFLFPHSPPNKTQPNSQLKINMSSNIKTEIPKIENSNPKFAHQTTDNPKYLIPTNLGQKLEKSKNDKDEEIFELTTNLINSTQQTTIIDLTQTNGVDTKSGSFTITKPCYTLNSPELKNNPNLFIYVVQSHIQKIPKSCFENCVNLKNIALSCNLTKICDFAFCGCKSIERLCFPTKVQSIGSNCFMDCISLRSVTLPVSLTQIKKCAFCNCKKMTRLKLSDRIVDIGNNAFKDCRRLKEVVLPPNLNQVSSHCFENCEQLSFVYLPLNINLLQKKAFAGCKSLQL</sequence>
<dbReference type="Pfam" id="PF13306">
    <property type="entry name" value="LRR_5"/>
    <property type="match status" value="1"/>
</dbReference>
<proteinExistence type="predicted"/>
<dbReference type="PANTHER" id="PTHR45661">
    <property type="entry name" value="SURFACE ANTIGEN"/>
    <property type="match status" value="1"/>
</dbReference>
<evidence type="ECO:0000313" key="1">
    <source>
        <dbReference type="EMBL" id="ELP92389.1"/>
    </source>
</evidence>
<dbReference type="SUPFAM" id="SSF52058">
    <property type="entry name" value="L domain-like"/>
    <property type="match status" value="1"/>
</dbReference>
<dbReference type="VEuPathDB" id="AmoebaDB:EIN_444290"/>
<dbReference type="RefSeq" id="XP_004259160.1">
    <property type="nucleotide sequence ID" value="XM_004259112.1"/>
</dbReference>
<gene>
    <name evidence="1" type="ORF">EIN_444290</name>
</gene>
<dbReference type="OrthoDB" id="206603at2759"/>
<dbReference type="Gene3D" id="3.80.10.10">
    <property type="entry name" value="Ribonuclease Inhibitor"/>
    <property type="match status" value="1"/>
</dbReference>
<dbReference type="InterPro" id="IPR026906">
    <property type="entry name" value="LRR_5"/>
</dbReference>
<dbReference type="GeneID" id="14891372"/>
<name>A0A0A1UG69_ENTIV</name>
<dbReference type="Proteomes" id="UP000014680">
    <property type="component" value="Unassembled WGS sequence"/>
</dbReference>
<dbReference type="KEGG" id="eiv:EIN_444290"/>